<sequence length="156" mass="17258">MDGIETTKIIKKNCKDLPITIIMVSSYSQETVVDAAKKQGIDIFLQKPINPSLLYNVIMDIFGESIKSECDQFMETSSLKKELTTLKGSNILLVEDNVSKSTNRPGTHGEQGTGFGMPLVRKFMKKYGGTIQIASKSDKDYPEDHGTKVCLTFTIA</sequence>
<comment type="caution">
    <text evidence="3">The sequence shown here is derived from an EMBL/GenBank/DDBJ whole genome shotgun (WGS) entry which is preliminary data.</text>
</comment>
<dbReference type="InterPro" id="IPR036890">
    <property type="entry name" value="HATPase_C_sf"/>
</dbReference>
<evidence type="ECO:0000259" key="2">
    <source>
        <dbReference type="PROSITE" id="PS50110"/>
    </source>
</evidence>
<feature type="domain" description="Response regulatory" evidence="2">
    <location>
        <begin position="1"/>
        <end position="62"/>
    </location>
</feature>
<reference evidence="4" key="1">
    <citation type="submission" date="2012-11" db="EMBL/GenBank/DDBJ databases">
        <authorList>
            <person name="Lucero-Rivera Y.E."/>
            <person name="Tovar-Ramirez D."/>
        </authorList>
    </citation>
    <scope>NUCLEOTIDE SEQUENCE [LARGE SCALE GENOMIC DNA]</scope>
    <source>
        <strain evidence="4">Araruama</strain>
    </source>
</reference>
<dbReference type="InterPro" id="IPR011006">
    <property type="entry name" value="CheY-like_superfamily"/>
</dbReference>
<comment type="caution">
    <text evidence="1">Lacks conserved residue(s) required for the propagation of feature annotation.</text>
</comment>
<name>A0A1V1PER6_9BACT</name>
<proteinExistence type="predicted"/>
<accession>A0A1V1PER6</accession>
<dbReference type="SUPFAM" id="SSF52172">
    <property type="entry name" value="CheY-like"/>
    <property type="match status" value="1"/>
</dbReference>
<evidence type="ECO:0000313" key="3">
    <source>
        <dbReference type="EMBL" id="ETR73278.1"/>
    </source>
</evidence>
<organism evidence="3 4">
    <name type="scientific">Candidatus Magnetoglobus multicellularis str. Araruama</name>
    <dbReference type="NCBI Taxonomy" id="890399"/>
    <lineage>
        <taxon>Bacteria</taxon>
        <taxon>Pseudomonadati</taxon>
        <taxon>Thermodesulfobacteriota</taxon>
        <taxon>Desulfobacteria</taxon>
        <taxon>Desulfobacterales</taxon>
        <taxon>Desulfobacteraceae</taxon>
        <taxon>Candidatus Magnetoglobus</taxon>
    </lineage>
</organism>
<protein>
    <recommendedName>
        <fullName evidence="2">Response regulatory domain-containing protein</fullName>
    </recommendedName>
</protein>
<gene>
    <name evidence="3" type="ORF">OMM_07053</name>
</gene>
<evidence type="ECO:0000256" key="1">
    <source>
        <dbReference type="PROSITE-ProRule" id="PRU00169"/>
    </source>
</evidence>
<dbReference type="AlphaFoldDB" id="A0A1V1PER6"/>
<evidence type="ECO:0000313" key="4">
    <source>
        <dbReference type="Proteomes" id="UP000189670"/>
    </source>
</evidence>
<dbReference type="Gene3D" id="3.30.565.10">
    <property type="entry name" value="Histidine kinase-like ATPase, C-terminal domain"/>
    <property type="match status" value="1"/>
</dbReference>
<dbReference type="EMBL" id="ATBP01000075">
    <property type="protein sequence ID" value="ETR73278.1"/>
    <property type="molecule type" value="Genomic_DNA"/>
</dbReference>
<dbReference type="Proteomes" id="UP000189670">
    <property type="component" value="Unassembled WGS sequence"/>
</dbReference>
<dbReference type="Gene3D" id="3.40.50.2300">
    <property type="match status" value="1"/>
</dbReference>
<dbReference type="InterPro" id="IPR003594">
    <property type="entry name" value="HATPase_dom"/>
</dbReference>
<dbReference type="SUPFAM" id="SSF55874">
    <property type="entry name" value="ATPase domain of HSP90 chaperone/DNA topoisomerase II/histidine kinase"/>
    <property type="match status" value="1"/>
</dbReference>
<dbReference type="Pfam" id="PF02518">
    <property type="entry name" value="HATPase_c"/>
    <property type="match status" value="1"/>
</dbReference>
<dbReference type="PROSITE" id="PS50110">
    <property type="entry name" value="RESPONSE_REGULATORY"/>
    <property type="match status" value="1"/>
</dbReference>
<dbReference type="GO" id="GO:0000160">
    <property type="term" value="P:phosphorelay signal transduction system"/>
    <property type="evidence" value="ECO:0007669"/>
    <property type="project" value="InterPro"/>
</dbReference>
<dbReference type="InterPro" id="IPR001789">
    <property type="entry name" value="Sig_transdc_resp-reg_receiver"/>
</dbReference>